<sequence>MVPPRSDSREITVTTGSRRRRANETTIRYLDAGEGPPVVLLHGIGLDAAAISWKHAIPELAETHRVIAPDLPGHGESDKPRRRYTTEYYIETLEALLTELGLETVSLAGISMGGCVALGYALENDVDRLALVDSYGLGTDAPWRPMAAMGLRVPVASTVLWQTMGVNEGTVRDTLRGYVTSASEAFVEEIHEVLQDPDNGRTLRSWQRSEFRSYGFRTCYLDELTELNAPTLLVHGDDDTLLPTSWSERAATKLADSELHVFEDCGHWPPRERPERFNSVLTEFLAS</sequence>
<dbReference type="Pfam" id="PF12697">
    <property type="entry name" value="Abhydrolase_6"/>
    <property type="match status" value="1"/>
</dbReference>
<dbReference type="SUPFAM" id="SSF53474">
    <property type="entry name" value="alpha/beta-Hydrolases"/>
    <property type="match status" value="1"/>
</dbReference>
<protein>
    <submittedName>
        <fullName evidence="2">Alpha/beta fold hydrolase</fullName>
    </submittedName>
</protein>
<dbReference type="RefSeq" id="WP_247379410.1">
    <property type="nucleotide sequence ID" value="NZ_JALLGV010000007.1"/>
</dbReference>
<name>A0ABD6CB05_9EURY</name>
<dbReference type="InterPro" id="IPR000073">
    <property type="entry name" value="AB_hydrolase_1"/>
</dbReference>
<evidence type="ECO:0000313" key="2">
    <source>
        <dbReference type="EMBL" id="MFD1586583.1"/>
    </source>
</evidence>
<reference evidence="2 3" key="1">
    <citation type="journal article" date="2019" name="Int. J. Syst. Evol. Microbiol.">
        <title>The Global Catalogue of Microorganisms (GCM) 10K type strain sequencing project: providing services to taxonomists for standard genome sequencing and annotation.</title>
        <authorList>
            <consortium name="The Broad Institute Genomics Platform"/>
            <consortium name="The Broad Institute Genome Sequencing Center for Infectious Disease"/>
            <person name="Wu L."/>
            <person name="Ma J."/>
        </authorList>
    </citation>
    <scope>NUCLEOTIDE SEQUENCE [LARGE SCALE GENOMIC DNA]</scope>
    <source>
        <strain evidence="2 3">CGMCC 1.12125</strain>
    </source>
</reference>
<evidence type="ECO:0000313" key="3">
    <source>
        <dbReference type="Proteomes" id="UP001597119"/>
    </source>
</evidence>
<organism evidence="2 3">
    <name type="scientific">Halorientalis brevis</name>
    <dbReference type="NCBI Taxonomy" id="1126241"/>
    <lineage>
        <taxon>Archaea</taxon>
        <taxon>Methanobacteriati</taxon>
        <taxon>Methanobacteriota</taxon>
        <taxon>Stenosarchaea group</taxon>
        <taxon>Halobacteria</taxon>
        <taxon>Halobacteriales</taxon>
        <taxon>Haloarculaceae</taxon>
        <taxon>Halorientalis</taxon>
    </lineage>
</organism>
<gene>
    <name evidence="2" type="ORF">ACFR9U_06285</name>
</gene>
<dbReference type="GO" id="GO:0016787">
    <property type="term" value="F:hydrolase activity"/>
    <property type="evidence" value="ECO:0007669"/>
    <property type="project" value="UniProtKB-KW"/>
</dbReference>
<keyword evidence="2" id="KW-0378">Hydrolase</keyword>
<dbReference type="AlphaFoldDB" id="A0ABD6CB05"/>
<evidence type="ECO:0000259" key="1">
    <source>
        <dbReference type="Pfam" id="PF12697"/>
    </source>
</evidence>
<keyword evidence="3" id="KW-1185">Reference proteome</keyword>
<dbReference type="InterPro" id="IPR029058">
    <property type="entry name" value="AB_hydrolase_fold"/>
</dbReference>
<feature type="domain" description="AB hydrolase-1" evidence="1">
    <location>
        <begin position="38"/>
        <end position="278"/>
    </location>
</feature>
<dbReference type="InterPro" id="IPR050266">
    <property type="entry name" value="AB_hydrolase_sf"/>
</dbReference>
<proteinExistence type="predicted"/>
<dbReference type="EMBL" id="JBHUDJ010000002">
    <property type="protein sequence ID" value="MFD1586583.1"/>
    <property type="molecule type" value="Genomic_DNA"/>
</dbReference>
<dbReference type="PRINTS" id="PR00111">
    <property type="entry name" value="ABHYDROLASE"/>
</dbReference>
<accession>A0ABD6CB05</accession>
<dbReference type="Gene3D" id="3.40.50.1820">
    <property type="entry name" value="alpha/beta hydrolase"/>
    <property type="match status" value="1"/>
</dbReference>
<dbReference type="Proteomes" id="UP001597119">
    <property type="component" value="Unassembled WGS sequence"/>
</dbReference>
<comment type="caution">
    <text evidence="2">The sequence shown here is derived from an EMBL/GenBank/DDBJ whole genome shotgun (WGS) entry which is preliminary data.</text>
</comment>
<dbReference type="PANTHER" id="PTHR43798:SF33">
    <property type="entry name" value="HYDROLASE, PUTATIVE (AFU_ORTHOLOGUE AFUA_2G14860)-RELATED"/>
    <property type="match status" value="1"/>
</dbReference>
<dbReference type="PANTHER" id="PTHR43798">
    <property type="entry name" value="MONOACYLGLYCEROL LIPASE"/>
    <property type="match status" value="1"/>
</dbReference>